<organism evidence="2">
    <name type="scientific">Oryza punctata</name>
    <name type="common">Red rice</name>
    <dbReference type="NCBI Taxonomy" id="4537"/>
    <lineage>
        <taxon>Eukaryota</taxon>
        <taxon>Viridiplantae</taxon>
        <taxon>Streptophyta</taxon>
        <taxon>Embryophyta</taxon>
        <taxon>Tracheophyta</taxon>
        <taxon>Spermatophyta</taxon>
        <taxon>Magnoliopsida</taxon>
        <taxon>Liliopsida</taxon>
        <taxon>Poales</taxon>
        <taxon>Poaceae</taxon>
        <taxon>BOP clade</taxon>
        <taxon>Oryzoideae</taxon>
        <taxon>Oryzeae</taxon>
        <taxon>Oryzinae</taxon>
        <taxon>Oryza</taxon>
    </lineage>
</organism>
<proteinExistence type="predicted"/>
<feature type="transmembrane region" description="Helical" evidence="1">
    <location>
        <begin position="40"/>
        <end position="61"/>
    </location>
</feature>
<reference evidence="2" key="2">
    <citation type="submission" date="2018-05" db="EMBL/GenBank/DDBJ databases">
        <title>OpunRS2 (Oryza punctata Reference Sequence Version 2).</title>
        <authorList>
            <person name="Zhang J."/>
            <person name="Kudrna D."/>
            <person name="Lee S."/>
            <person name="Talag J."/>
            <person name="Welchert J."/>
            <person name="Wing R.A."/>
        </authorList>
    </citation>
    <scope>NUCLEOTIDE SEQUENCE [LARGE SCALE GENOMIC DNA]</scope>
</reference>
<evidence type="ECO:0000313" key="2">
    <source>
        <dbReference type="EnsemblPlants" id="OPUNC01G09090.1"/>
    </source>
</evidence>
<dbReference type="Gramene" id="OPUNC01G09090.1">
    <property type="protein sequence ID" value="OPUNC01G09090.1"/>
    <property type="gene ID" value="OPUNC01G09090"/>
</dbReference>
<accession>A0A0E0JGB5</accession>
<keyword evidence="3" id="KW-1185">Reference proteome</keyword>
<dbReference type="AlphaFoldDB" id="A0A0E0JGB5"/>
<dbReference type="Proteomes" id="UP000026962">
    <property type="component" value="Chromosome 1"/>
</dbReference>
<evidence type="ECO:0000313" key="3">
    <source>
        <dbReference type="Proteomes" id="UP000026962"/>
    </source>
</evidence>
<dbReference type="EnsemblPlants" id="OPUNC01G09090.1">
    <property type="protein sequence ID" value="OPUNC01G09090.1"/>
    <property type="gene ID" value="OPUNC01G09090"/>
</dbReference>
<evidence type="ECO:0000256" key="1">
    <source>
        <dbReference type="SAM" id="Phobius"/>
    </source>
</evidence>
<name>A0A0E0JGB5_ORYPU</name>
<reference evidence="2" key="1">
    <citation type="submission" date="2015-04" db="UniProtKB">
        <authorList>
            <consortium name="EnsemblPlants"/>
        </authorList>
    </citation>
    <scope>IDENTIFICATION</scope>
</reference>
<dbReference type="HOGENOM" id="CLU_1672116_0_0_1"/>
<keyword evidence="1" id="KW-0812">Transmembrane</keyword>
<keyword evidence="1" id="KW-0472">Membrane</keyword>
<protein>
    <submittedName>
        <fullName evidence="2">Uncharacterized protein</fullName>
    </submittedName>
</protein>
<keyword evidence="1" id="KW-1133">Transmembrane helix</keyword>
<sequence>MATGVGIRMLCNRLHRTYLIPCTTCPSHFRLGPPGHDSGACFRFVAAVSAACVVAGGLVVSGLSWTRLSYAGVFFVLPMCLLYFREEYGYSVSDMPNQLEWCYVSTPVELVLLSRLMMAARQAAAVSDVRFVAIASAMWAVDTAAIGFLGGISSYEIS</sequence>
<feature type="transmembrane region" description="Helical" evidence="1">
    <location>
        <begin position="67"/>
        <end position="84"/>
    </location>
</feature>